<dbReference type="EMBL" id="JABXBU010002228">
    <property type="protein sequence ID" value="KAF8770620.1"/>
    <property type="molecule type" value="Genomic_DNA"/>
</dbReference>
<dbReference type="AlphaFoldDB" id="A0A8T0ED96"/>
<accession>A0A8T0ED96</accession>
<organism evidence="1 2">
    <name type="scientific">Argiope bruennichi</name>
    <name type="common">Wasp spider</name>
    <name type="synonym">Aranea bruennichi</name>
    <dbReference type="NCBI Taxonomy" id="94029"/>
    <lineage>
        <taxon>Eukaryota</taxon>
        <taxon>Metazoa</taxon>
        <taxon>Ecdysozoa</taxon>
        <taxon>Arthropoda</taxon>
        <taxon>Chelicerata</taxon>
        <taxon>Arachnida</taxon>
        <taxon>Araneae</taxon>
        <taxon>Araneomorphae</taxon>
        <taxon>Entelegynae</taxon>
        <taxon>Araneoidea</taxon>
        <taxon>Araneidae</taxon>
        <taxon>Argiope</taxon>
    </lineage>
</organism>
<evidence type="ECO:0000313" key="1">
    <source>
        <dbReference type="EMBL" id="KAF8770620.1"/>
    </source>
</evidence>
<evidence type="ECO:0000313" key="2">
    <source>
        <dbReference type="Proteomes" id="UP000807504"/>
    </source>
</evidence>
<gene>
    <name evidence="1" type="ORF">HNY73_018126</name>
</gene>
<keyword evidence="2" id="KW-1185">Reference proteome</keyword>
<comment type="caution">
    <text evidence="1">The sequence shown here is derived from an EMBL/GenBank/DDBJ whole genome shotgun (WGS) entry which is preliminary data.</text>
</comment>
<proteinExistence type="predicted"/>
<reference evidence="1" key="2">
    <citation type="submission" date="2020-06" db="EMBL/GenBank/DDBJ databases">
        <authorList>
            <person name="Sheffer M."/>
        </authorList>
    </citation>
    <scope>NUCLEOTIDE SEQUENCE</scope>
</reference>
<protein>
    <submittedName>
        <fullName evidence="1">Uncharacterized protein</fullName>
    </submittedName>
</protein>
<sequence>MMDDGSAPSCVDDYNLREFECTGGEDEEKDKEMHEKFVEHYKSLSEEEQNGVKDCIKEVAEAVMQEVEITDECREEARKIDSKMTGE</sequence>
<reference evidence="1" key="1">
    <citation type="journal article" date="2020" name="bioRxiv">
        <title>Chromosome-level reference genome of the European wasp spider Argiope bruennichi: a resource for studies on range expansion and evolutionary adaptation.</title>
        <authorList>
            <person name="Sheffer M.M."/>
            <person name="Hoppe A."/>
            <person name="Krehenwinkel H."/>
            <person name="Uhl G."/>
            <person name="Kuss A.W."/>
            <person name="Jensen L."/>
            <person name="Jensen C."/>
            <person name="Gillespie R.G."/>
            <person name="Hoff K.J."/>
            <person name="Prost S."/>
        </authorList>
    </citation>
    <scope>NUCLEOTIDE SEQUENCE</scope>
</reference>
<dbReference type="Proteomes" id="UP000807504">
    <property type="component" value="Unassembled WGS sequence"/>
</dbReference>
<name>A0A8T0ED96_ARGBR</name>